<dbReference type="PRINTS" id="PR01703">
    <property type="entry name" value="MNSODISMTASE"/>
</dbReference>
<dbReference type="Pfam" id="PF00081">
    <property type="entry name" value="Sod_Fe_N"/>
    <property type="match status" value="1"/>
</dbReference>
<dbReference type="PROSITE" id="PS00088">
    <property type="entry name" value="SOD_MN"/>
    <property type="match status" value="1"/>
</dbReference>
<dbReference type="InterPro" id="IPR019833">
    <property type="entry name" value="Mn/Fe_SOD_BS"/>
</dbReference>
<dbReference type="InterPro" id="IPR019832">
    <property type="entry name" value="Mn/Fe_SOD_C"/>
</dbReference>
<keyword evidence="12" id="KW-1185">Reference proteome</keyword>
<dbReference type="Pfam" id="PF02777">
    <property type="entry name" value="Sod_Fe_C"/>
    <property type="match status" value="1"/>
</dbReference>
<feature type="region of interest" description="Disordered" evidence="8">
    <location>
        <begin position="1894"/>
        <end position="1957"/>
    </location>
</feature>
<dbReference type="OrthoDB" id="1259151at2759"/>
<feature type="region of interest" description="Disordered" evidence="8">
    <location>
        <begin position="1792"/>
        <end position="1876"/>
    </location>
</feature>
<evidence type="ECO:0000256" key="7">
    <source>
        <dbReference type="ARBA" id="ARBA00023004"/>
    </source>
</evidence>
<reference evidence="11 12" key="1">
    <citation type="submission" date="2020-04" db="EMBL/GenBank/DDBJ databases">
        <title>Perkinsus chesapeaki whole genome sequence.</title>
        <authorList>
            <person name="Bogema D.R."/>
        </authorList>
    </citation>
    <scope>NUCLEOTIDE SEQUENCE [LARGE SCALE GENOMIC DNA]</scope>
    <source>
        <strain evidence="11">ATCC PRA-425</strain>
    </source>
</reference>
<comment type="similarity">
    <text evidence="2">Belongs to the iron/manganese superoxide dismutase family.</text>
</comment>
<feature type="compositionally biased region" description="Low complexity" evidence="8">
    <location>
        <begin position="351"/>
        <end position="372"/>
    </location>
</feature>
<comment type="cofactor">
    <cofactor evidence="1">
        <name>Fe cation</name>
        <dbReference type="ChEBI" id="CHEBI:24875"/>
    </cofactor>
</comment>
<feature type="compositionally biased region" description="Basic and acidic residues" evidence="8">
    <location>
        <begin position="1681"/>
        <end position="1693"/>
    </location>
</feature>
<feature type="region of interest" description="Disordered" evidence="8">
    <location>
        <begin position="320"/>
        <end position="378"/>
    </location>
</feature>
<evidence type="ECO:0000256" key="8">
    <source>
        <dbReference type="SAM" id="MobiDB-lite"/>
    </source>
</evidence>
<sequence>MLLSMFLDLDRMGVGAAQVRTALGGWAATVADKLPPNRAADGTAESVAYGVAVFSILVHVGQIHGCPMEWLLWFSAALATMVVKRCFRLQRCLPMGSDRTYVEAFLAARTGVLSEPPRSTLDAEVVSRPGRRAGAEVSRKSENVYKLPLETEDFQGGTINLPYAAFKKNVQTAIKFYGIASERDALLYLFRHLSKDLRWELVSLAGVDNPPLATVWRLLDDKFGHGDTPGTVANRWEAFAQGEGESVSDLYTRLLRERSLYSQVAGTQLPPAVVAAKFVSALAPGLRDSLETAWGRALGDFTVEQVREHALFYEGKHTSDEIAGTDKGSKNRKANNSSHPNGKPVTGPALAAGSGSGQPRSQPSQPTQAPSGQRGGATSVRCKYCSERGYKKADKHSDASCWENPVNASKRPPWFKPLEGRAPRASGPTSSAVVEAGKTFMTCSKSGQGLIGIEALLEDGLTPKRLPTLLLLDTGSEYTLASSQLLSALGVEVVSYESPMVLAAAGEGGTITVIGEATLSVLVYGDDGKWYRFHLVAHVAVDLNPMVAETSSILLGLNAMRNMGAQIAVGDASVFLKAMDVNVKLTRWGAPSALTTAPHPVPSAQPVWVRLQQSMGNGFTYYHSLDHEPEGLQFVITADASPAAGAAVLWRMSRDAFLKHKDEISASWLAENGQLIGFFTHRWNAAEQNYDIACKELHIICHGLAYWRQLLLTYIMHHPRGSKDASTGRIVVFSDSSSALGKLAARSDMTRYQPDARQVKRWLGWLSLVMEFDHAELEFCHIPGRLNGFSDLLSRLVDNGRRYVPEGGGNPVVLVTVRAPAQSPSDREQAQEELARILCDDGVSSEMSELQKADGETRVHGASLAECPSDAVLDAVLEPTRTPTDELQILADSSEVPAELQKVLSHSVGRAGLATLYSHIRDDVRALAHRTGRLPVDGELVVWRRPGAQPIEGHIRLVSGVNVADGPFTYLGKLTGHTTRMVPLGAGEEFSISVSPAHLEPRAEAVDWNRPAVATEITIPSSAVAPGDMLLVRLADGGDVIGRVTADDTDQSDESAFLVHVYDSPDGTAFWPVWLSKDGETYASETPVDGDVPLQRLREATRQDLLQAGYLSGYPLAETGEVFILRRDNIVFSAKGPSFGSLRATGDAFLTNKRLVFVIRKDGSGSRADFYSAAVPLSAWNSPKFEQPVFGANFIEGVAPDPIPGAGDCRFSYTFNSGGCGTFLPLFFRLHAAAGSGHSGGPGDRVRSTNASFVRAVLAGDLSRVGFQDPSDPSVIYVAQPPQPRDNIATKRHHRVPSALLLALCIIAGYTVSTALFVGARDRLRLSGVPNAAFPSKGLRARNFAMSATSKSGSSPSLRVPLPYAMSELQPVISAATVDFHYNKHHQGYVTKLLDATGFPESKIDLESLVSVGPSKVGEAVFNSAGQIYNHNMYWLSMAPAAAVNVPVPSRLGELIRSRWGSMASMKNEFIRQGTALFGSGWIWLVWDEGTKQLEFVATKDAHSPLSNSDSQIPLLTCDVWEHAYYLDYQHDRASYLNKWWSIIDWKFAESNLPNDLALLGSAKLANSDNLAAASTSTVLSNSCLTGLLALPDRSAYITRLEDQLERVTSSCLAVQAFSERISKVGNHCDELEARVSNLARQLRELQASQMDRGTPEEQSSSVAYWQQSMERRITKLEAELRRPSPRRDDRIARAGSMAEESVPSRSSLVEDLTDQIRVFEAEVMSRLDTVEDMSQRLAEEAMSQVEEVKNSVDALRSTVRTTEALTTQRINEGLQRVSRVLKRVVQAQKVTQQRLAREAVPPARDYPEDREQAPENDLNGTSDLHEVEEDADGLAETMPAGPWLPEGSEGFPAKDHPRSRSVSPIPVRDRAGSDRPTATHVINLRGEMTLTKTSAGRASLPGMEPLTSDTDEPSEIHTTPRVLRPSPKGQRAYSAPPRNNRKTPAPAGTGTGGLLNTRAAREKRQAEIASLVKELQLLEREEKEFHRQSRLRAQRLQRGQQGAFKSKGGTAVGTHDVSASGLTCTPRARQLTRS</sequence>
<feature type="region of interest" description="Disordered" evidence="8">
    <location>
        <begin position="1681"/>
        <end position="1707"/>
    </location>
</feature>
<dbReference type="InterPro" id="IPR021109">
    <property type="entry name" value="Peptidase_aspartic_dom_sf"/>
</dbReference>
<keyword evidence="5" id="KW-0479">Metal-binding</keyword>
<dbReference type="InterPro" id="IPR019831">
    <property type="entry name" value="Mn/Fe_SOD_N"/>
</dbReference>
<protein>
    <recommendedName>
        <fullName evidence="4">Superoxide dismutase [Fe]</fullName>
        <ecNumber evidence="3">1.15.1.1</ecNumber>
    </recommendedName>
</protein>
<feature type="domain" description="Manganese/iron superoxide dismutase C-terminal" evidence="10">
    <location>
        <begin position="1451"/>
        <end position="1551"/>
    </location>
</feature>
<dbReference type="Gene3D" id="1.10.287.990">
    <property type="entry name" value="Fe,Mn superoxide dismutase (SOD) domain"/>
    <property type="match status" value="1"/>
</dbReference>
<evidence type="ECO:0000259" key="10">
    <source>
        <dbReference type="Pfam" id="PF02777"/>
    </source>
</evidence>
<evidence type="ECO:0000256" key="5">
    <source>
        <dbReference type="ARBA" id="ARBA00022723"/>
    </source>
</evidence>
<proteinExistence type="inferred from homology"/>
<dbReference type="Gene3D" id="3.55.40.20">
    <property type="entry name" value="Iron/manganese superoxide dismutase, C-terminal domain"/>
    <property type="match status" value="1"/>
</dbReference>
<evidence type="ECO:0000256" key="1">
    <source>
        <dbReference type="ARBA" id="ARBA00001962"/>
    </source>
</evidence>
<dbReference type="InterPro" id="IPR001189">
    <property type="entry name" value="Mn/Fe_SOD"/>
</dbReference>
<dbReference type="Proteomes" id="UP000591131">
    <property type="component" value="Unassembled WGS sequence"/>
</dbReference>
<dbReference type="GO" id="GO:0004784">
    <property type="term" value="F:superoxide dismutase activity"/>
    <property type="evidence" value="ECO:0007669"/>
    <property type="project" value="UniProtKB-EC"/>
</dbReference>
<keyword evidence="7" id="KW-0408">Iron</keyword>
<gene>
    <name evidence="11" type="primary">SODB2</name>
    <name evidence="11" type="ORF">FOL47_006221</name>
</gene>
<dbReference type="CDD" id="cd13214">
    <property type="entry name" value="PH-GRAM_WBP2"/>
    <property type="match status" value="1"/>
</dbReference>
<keyword evidence="6" id="KW-0560">Oxidoreductase</keyword>
<evidence type="ECO:0000259" key="9">
    <source>
        <dbReference type="Pfam" id="PF00081"/>
    </source>
</evidence>
<dbReference type="PANTHER" id="PTHR43595">
    <property type="entry name" value="37S RIBOSOMAL PROTEIN S26, MITOCHONDRIAL"/>
    <property type="match status" value="1"/>
</dbReference>
<evidence type="ECO:0000256" key="3">
    <source>
        <dbReference type="ARBA" id="ARBA00012682"/>
    </source>
</evidence>
<accession>A0A7J6LTL3</accession>
<dbReference type="InterPro" id="IPR036324">
    <property type="entry name" value="Mn/Fe_SOD_N_sf"/>
</dbReference>
<dbReference type="EMBL" id="JAAPAO010000345">
    <property type="protein sequence ID" value="KAF4662486.1"/>
    <property type="molecule type" value="Genomic_DNA"/>
</dbReference>
<dbReference type="GO" id="GO:0005737">
    <property type="term" value="C:cytoplasm"/>
    <property type="evidence" value="ECO:0007669"/>
    <property type="project" value="TreeGrafter"/>
</dbReference>
<dbReference type="PANTHER" id="PTHR43595:SF2">
    <property type="entry name" value="SMALL RIBOSOMAL SUBUNIT PROTEIN MS42"/>
    <property type="match status" value="1"/>
</dbReference>
<evidence type="ECO:0000313" key="11">
    <source>
        <dbReference type="EMBL" id="KAF4662486.1"/>
    </source>
</evidence>
<organism evidence="11 12">
    <name type="scientific">Perkinsus chesapeaki</name>
    <name type="common">Clam parasite</name>
    <name type="synonym">Perkinsus andrewsi</name>
    <dbReference type="NCBI Taxonomy" id="330153"/>
    <lineage>
        <taxon>Eukaryota</taxon>
        <taxon>Sar</taxon>
        <taxon>Alveolata</taxon>
        <taxon>Perkinsozoa</taxon>
        <taxon>Perkinsea</taxon>
        <taxon>Perkinsida</taxon>
        <taxon>Perkinsidae</taxon>
        <taxon>Perkinsus</taxon>
    </lineage>
</organism>
<dbReference type="SUPFAM" id="SSF54719">
    <property type="entry name" value="Fe,Mn superoxide dismutase (SOD), C-terminal domain"/>
    <property type="match status" value="1"/>
</dbReference>
<dbReference type="InterPro" id="IPR036314">
    <property type="entry name" value="SOD_C_sf"/>
</dbReference>
<evidence type="ECO:0000256" key="6">
    <source>
        <dbReference type="ARBA" id="ARBA00023002"/>
    </source>
</evidence>
<comment type="caution">
    <text evidence="11">The sequence shown here is derived from an EMBL/GenBank/DDBJ whole genome shotgun (WGS) entry which is preliminary data.</text>
</comment>
<evidence type="ECO:0000256" key="4">
    <source>
        <dbReference type="ARBA" id="ARBA00014767"/>
    </source>
</evidence>
<evidence type="ECO:0000313" key="12">
    <source>
        <dbReference type="Proteomes" id="UP000591131"/>
    </source>
</evidence>
<feature type="domain" description="Manganese/iron superoxide dismutase N-terminal" evidence="9">
    <location>
        <begin position="1361"/>
        <end position="1438"/>
    </location>
</feature>
<dbReference type="GO" id="GO:0046872">
    <property type="term" value="F:metal ion binding"/>
    <property type="evidence" value="ECO:0007669"/>
    <property type="project" value="UniProtKB-KW"/>
</dbReference>
<dbReference type="EC" id="1.15.1.1" evidence="3"/>
<feature type="compositionally biased region" description="Low complexity" evidence="8">
    <location>
        <begin position="1944"/>
        <end position="1957"/>
    </location>
</feature>
<dbReference type="SUPFAM" id="SSF46609">
    <property type="entry name" value="Fe,Mn superoxide dismutase (SOD), N-terminal domain"/>
    <property type="match status" value="1"/>
</dbReference>
<name>A0A7J6LTL3_PERCH</name>
<dbReference type="Gene3D" id="2.40.70.10">
    <property type="entry name" value="Acid Proteases"/>
    <property type="match status" value="1"/>
</dbReference>
<dbReference type="SUPFAM" id="SSF50729">
    <property type="entry name" value="PH domain-like"/>
    <property type="match status" value="1"/>
</dbReference>
<evidence type="ECO:0000256" key="2">
    <source>
        <dbReference type="ARBA" id="ARBA00008714"/>
    </source>
</evidence>
<feature type="region of interest" description="Disordered" evidence="8">
    <location>
        <begin position="1983"/>
        <end position="2035"/>
    </location>
</feature>